<dbReference type="AlphaFoldDB" id="A0A9R0TMY8"/>
<organism evidence="2 3">
    <name type="scientific">Triticum turgidum subsp. durum</name>
    <name type="common">Durum wheat</name>
    <name type="synonym">Triticum durum</name>
    <dbReference type="NCBI Taxonomy" id="4567"/>
    <lineage>
        <taxon>Eukaryota</taxon>
        <taxon>Viridiplantae</taxon>
        <taxon>Streptophyta</taxon>
        <taxon>Embryophyta</taxon>
        <taxon>Tracheophyta</taxon>
        <taxon>Spermatophyta</taxon>
        <taxon>Magnoliopsida</taxon>
        <taxon>Liliopsida</taxon>
        <taxon>Poales</taxon>
        <taxon>Poaceae</taxon>
        <taxon>BOP clade</taxon>
        <taxon>Pooideae</taxon>
        <taxon>Triticodae</taxon>
        <taxon>Triticeae</taxon>
        <taxon>Triticinae</taxon>
        <taxon>Triticum</taxon>
    </lineage>
</organism>
<keyword evidence="1" id="KW-1133">Transmembrane helix</keyword>
<evidence type="ECO:0000313" key="2">
    <source>
        <dbReference type="EMBL" id="VAI15308.1"/>
    </source>
</evidence>
<keyword evidence="1" id="KW-0472">Membrane</keyword>
<evidence type="ECO:0000256" key="1">
    <source>
        <dbReference type="SAM" id="Phobius"/>
    </source>
</evidence>
<name>A0A9R0TMY8_TRITD</name>
<dbReference type="Gramene" id="TRITD5Av1G090780.1">
    <property type="protein sequence ID" value="TRITD5Av1G090780.1"/>
    <property type="gene ID" value="TRITD5Av1G090780"/>
</dbReference>
<proteinExistence type="predicted"/>
<accession>A0A9R0TMY8</accession>
<protein>
    <submittedName>
        <fullName evidence="2">Uncharacterized protein</fullName>
    </submittedName>
</protein>
<evidence type="ECO:0000313" key="3">
    <source>
        <dbReference type="Proteomes" id="UP000324705"/>
    </source>
</evidence>
<reference evidence="2 3" key="1">
    <citation type="submission" date="2017-09" db="EMBL/GenBank/DDBJ databases">
        <authorList>
            <consortium name="International Durum Wheat Genome Sequencing Consortium (IDWGSC)"/>
            <person name="Milanesi L."/>
        </authorList>
    </citation>
    <scope>NUCLEOTIDE SEQUENCE [LARGE SCALE GENOMIC DNA]</scope>
    <source>
        <strain evidence="3">cv. Svevo</strain>
    </source>
</reference>
<feature type="transmembrane region" description="Helical" evidence="1">
    <location>
        <begin position="69"/>
        <end position="90"/>
    </location>
</feature>
<gene>
    <name evidence="2" type="ORF">TRITD_5Av1G090780</name>
</gene>
<keyword evidence="1" id="KW-0812">Transmembrane</keyword>
<sequence length="130" mass="15045">MSMDATGGYQCYNPVLGTVVTRTPAMLQRQDEVLLPASFFCWIRLRFLLESTNFFCFNRLLDFLLLKFVLLKSMLIFAVTGFVFCWNRLIFCFNVLLDFFGAEFCFLEPMLIFLLEPASFLLQPCIGVFG</sequence>
<dbReference type="Proteomes" id="UP000324705">
    <property type="component" value="Chromosome 5A"/>
</dbReference>
<keyword evidence="3" id="KW-1185">Reference proteome</keyword>
<dbReference type="EMBL" id="LT934119">
    <property type="protein sequence ID" value="VAI15308.1"/>
    <property type="molecule type" value="Genomic_DNA"/>
</dbReference>